<dbReference type="EMBL" id="JAACJM010000013">
    <property type="protein sequence ID" value="KAF5369512.1"/>
    <property type="molecule type" value="Genomic_DNA"/>
</dbReference>
<sequence length="206" mass="22258">MTIVEIFTFDATDAYVADPAGTWKDLKDSHSGLNGLLNFHHGPHVENASKGSCLVTWDKVESFEAVTSESRQSARTQAFSLAVKGNSQLQLFDIGTADITKITGAPVTELTVMKVKEGKTKADLNSIFEGLKKASEPLKACHGFEVGWSTKKGEEGTFLVLMGWDSMEDHLNSIQNVPDYSAISQASASLVDFVSMHHAKLAPVGL</sequence>
<accession>A0A8H5GR70</accession>
<proteinExistence type="predicted"/>
<organism evidence="1 2">
    <name type="scientific">Tetrapyrgos nigripes</name>
    <dbReference type="NCBI Taxonomy" id="182062"/>
    <lineage>
        <taxon>Eukaryota</taxon>
        <taxon>Fungi</taxon>
        <taxon>Dikarya</taxon>
        <taxon>Basidiomycota</taxon>
        <taxon>Agaricomycotina</taxon>
        <taxon>Agaricomycetes</taxon>
        <taxon>Agaricomycetidae</taxon>
        <taxon>Agaricales</taxon>
        <taxon>Marasmiineae</taxon>
        <taxon>Marasmiaceae</taxon>
        <taxon>Tetrapyrgos</taxon>
    </lineage>
</organism>
<keyword evidence="2" id="KW-1185">Reference proteome</keyword>
<reference evidence="1 2" key="1">
    <citation type="journal article" date="2020" name="ISME J.">
        <title>Uncovering the hidden diversity of litter-decomposition mechanisms in mushroom-forming fungi.</title>
        <authorList>
            <person name="Floudas D."/>
            <person name="Bentzer J."/>
            <person name="Ahren D."/>
            <person name="Johansson T."/>
            <person name="Persson P."/>
            <person name="Tunlid A."/>
        </authorList>
    </citation>
    <scope>NUCLEOTIDE SEQUENCE [LARGE SCALE GENOMIC DNA]</scope>
    <source>
        <strain evidence="1 2">CBS 291.85</strain>
    </source>
</reference>
<name>A0A8H5GR70_9AGAR</name>
<evidence type="ECO:0008006" key="3">
    <source>
        <dbReference type="Google" id="ProtNLM"/>
    </source>
</evidence>
<dbReference type="AlphaFoldDB" id="A0A8H5GR70"/>
<gene>
    <name evidence="1" type="ORF">D9758_002774</name>
</gene>
<dbReference type="Gene3D" id="3.30.70.100">
    <property type="match status" value="1"/>
</dbReference>
<dbReference type="Proteomes" id="UP000559256">
    <property type="component" value="Unassembled WGS sequence"/>
</dbReference>
<protein>
    <recommendedName>
        <fullName evidence="3">ABM domain-containing protein</fullName>
    </recommendedName>
</protein>
<comment type="caution">
    <text evidence="1">The sequence shown here is derived from an EMBL/GenBank/DDBJ whole genome shotgun (WGS) entry which is preliminary data.</text>
</comment>
<dbReference type="OrthoDB" id="3830579at2759"/>
<evidence type="ECO:0000313" key="1">
    <source>
        <dbReference type="EMBL" id="KAF5369512.1"/>
    </source>
</evidence>
<evidence type="ECO:0000313" key="2">
    <source>
        <dbReference type="Proteomes" id="UP000559256"/>
    </source>
</evidence>